<evidence type="ECO:0000256" key="2">
    <source>
        <dbReference type="ARBA" id="ARBA00022516"/>
    </source>
</evidence>
<keyword evidence="4" id="KW-0106">Calcium</keyword>
<keyword evidence="17" id="KW-1185">Reference proteome</keyword>
<keyword evidence="6 12" id="KW-0472">Membrane</keyword>
<feature type="active site" description="Charge relay system; for autoendoproteolytic cleavage activity" evidence="12">
    <location>
        <position position="460"/>
    </location>
</feature>
<dbReference type="InterPro" id="IPR033177">
    <property type="entry name" value="PSD-B"/>
</dbReference>
<proteinExistence type="inferred from homology"/>
<dbReference type="Proteomes" id="UP001489004">
    <property type="component" value="Unassembled WGS sequence"/>
</dbReference>
<dbReference type="CDD" id="cd00030">
    <property type="entry name" value="C2"/>
    <property type="match status" value="1"/>
</dbReference>
<dbReference type="GO" id="GO:0005509">
    <property type="term" value="F:calcium ion binding"/>
    <property type="evidence" value="ECO:0007669"/>
    <property type="project" value="InterPro"/>
</dbReference>
<reference evidence="16 17" key="1">
    <citation type="journal article" date="2024" name="Nat. Commun.">
        <title>Phylogenomics reveals the evolutionary origins of lichenization in chlorophyte algae.</title>
        <authorList>
            <person name="Puginier C."/>
            <person name="Libourel C."/>
            <person name="Otte J."/>
            <person name="Skaloud P."/>
            <person name="Haon M."/>
            <person name="Grisel S."/>
            <person name="Petersen M."/>
            <person name="Berrin J.G."/>
            <person name="Delaux P.M."/>
            <person name="Dal Grande F."/>
            <person name="Keller J."/>
        </authorList>
    </citation>
    <scope>NUCLEOTIDE SEQUENCE [LARGE SCALE GENOMIC DNA]</scope>
    <source>
        <strain evidence="16 17">SAG 2043</strain>
    </source>
</reference>
<keyword evidence="7 12" id="KW-0865">Zymogen</keyword>
<dbReference type="InterPro" id="IPR035892">
    <property type="entry name" value="C2_domain_sf"/>
</dbReference>
<feature type="domain" description="C2" evidence="14">
    <location>
        <begin position="24"/>
        <end position="149"/>
    </location>
</feature>
<comment type="pathway">
    <text evidence="1">Lipid metabolism.</text>
</comment>
<name>A0AAW1PHD9_9CHLO</name>
<dbReference type="HAMAP" id="MF_00663">
    <property type="entry name" value="PS_decarb_PSD_B_type2"/>
    <property type="match status" value="1"/>
</dbReference>
<feature type="modified residue" description="Pyruvic acid (Ser); by autocatalysis" evidence="12">
    <location>
        <position position="608"/>
    </location>
</feature>
<comment type="function">
    <text evidence="12">Catalyzes the formation of phosphatidylethanolamine (PtdEtn) from phosphatidylserine (PtdSer). Plays a central role in phospholipid metabolism and in the interorganelle trafficking of phosphatidylserine.</text>
</comment>
<evidence type="ECO:0000256" key="9">
    <source>
        <dbReference type="ARBA" id="ARBA00023239"/>
    </source>
</evidence>
<feature type="chain" id="PRO_5043068585" description="Phosphatidylserine decarboxylase 2 alpha chain" evidence="12">
    <location>
        <begin position="608"/>
        <end position="699"/>
    </location>
</feature>
<evidence type="ECO:0000256" key="11">
    <source>
        <dbReference type="ARBA" id="ARBA00023317"/>
    </source>
</evidence>
<evidence type="ECO:0000313" key="17">
    <source>
        <dbReference type="Proteomes" id="UP001489004"/>
    </source>
</evidence>
<dbReference type="PROSITE" id="PS00018">
    <property type="entry name" value="EF_HAND_1"/>
    <property type="match status" value="2"/>
</dbReference>
<feature type="domain" description="EF-hand" evidence="15">
    <location>
        <begin position="180"/>
        <end position="215"/>
    </location>
</feature>
<dbReference type="GO" id="GO:0006646">
    <property type="term" value="P:phosphatidylethanolamine biosynthetic process"/>
    <property type="evidence" value="ECO:0007669"/>
    <property type="project" value="UniProtKB-UniRule"/>
</dbReference>
<dbReference type="Pfam" id="PF02666">
    <property type="entry name" value="PS_Dcarbxylase"/>
    <property type="match status" value="1"/>
</dbReference>
<comment type="pathway">
    <text evidence="12">Phospholipid metabolism; phosphatidylethanolamine biosynthesis; phosphatidylethanolamine from CDP-diacylglycerol: step 2/2.</text>
</comment>
<dbReference type="Gene3D" id="2.60.40.150">
    <property type="entry name" value="C2 domain"/>
    <property type="match status" value="1"/>
</dbReference>
<evidence type="ECO:0000313" key="16">
    <source>
        <dbReference type="EMBL" id="KAK9807507.1"/>
    </source>
</evidence>
<accession>A0AAW1PHD9</accession>
<evidence type="ECO:0000256" key="5">
    <source>
        <dbReference type="ARBA" id="ARBA00023098"/>
    </source>
</evidence>
<evidence type="ECO:0000256" key="3">
    <source>
        <dbReference type="ARBA" id="ARBA00022793"/>
    </source>
</evidence>
<feature type="active site" description="Charge relay system; for autoendoproteolytic cleavage activity" evidence="12">
    <location>
        <position position="608"/>
    </location>
</feature>
<evidence type="ECO:0000256" key="7">
    <source>
        <dbReference type="ARBA" id="ARBA00023145"/>
    </source>
</evidence>
<keyword evidence="8 12" id="KW-0594">Phospholipid biosynthesis</keyword>
<evidence type="ECO:0000256" key="13">
    <source>
        <dbReference type="SAM" id="MobiDB-lite"/>
    </source>
</evidence>
<dbReference type="InterPro" id="IPR002048">
    <property type="entry name" value="EF_hand_dom"/>
</dbReference>
<evidence type="ECO:0000259" key="15">
    <source>
        <dbReference type="PROSITE" id="PS50222"/>
    </source>
</evidence>
<feature type="region of interest" description="Disordered" evidence="13">
    <location>
        <begin position="1"/>
        <end position="31"/>
    </location>
</feature>
<dbReference type="PROSITE" id="PS50004">
    <property type="entry name" value="C2"/>
    <property type="match status" value="1"/>
</dbReference>
<comment type="caution">
    <text evidence="16">The sequence shown here is derived from an EMBL/GenBank/DDBJ whole genome shotgun (WGS) entry which is preliminary data.</text>
</comment>
<dbReference type="AlphaFoldDB" id="A0AAW1PHD9"/>
<dbReference type="Pfam" id="PF13499">
    <property type="entry name" value="EF-hand_7"/>
    <property type="match status" value="1"/>
</dbReference>
<dbReference type="Gene3D" id="1.10.238.10">
    <property type="entry name" value="EF-hand"/>
    <property type="match status" value="1"/>
</dbReference>
<dbReference type="GO" id="GO:0016540">
    <property type="term" value="P:protein autoprocessing"/>
    <property type="evidence" value="ECO:0007669"/>
    <property type="project" value="UniProtKB-UniRule"/>
</dbReference>
<dbReference type="SUPFAM" id="SSF47473">
    <property type="entry name" value="EF-hand"/>
    <property type="match status" value="1"/>
</dbReference>
<comment type="cofactor">
    <cofactor evidence="12">
        <name>pyruvate</name>
        <dbReference type="ChEBI" id="CHEBI:15361"/>
    </cofactor>
    <text evidence="12">Binds 1 pyruvoyl group covalently per subunit.</text>
</comment>
<keyword evidence="2 12" id="KW-0444">Lipid biosynthesis</keyword>
<dbReference type="InterPro" id="IPR003817">
    <property type="entry name" value="PS_Dcarbxylase"/>
</dbReference>
<dbReference type="InterPro" id="IPR000008">
    <property type="entry name" value="C2_dom"/>
</dbReference>
<dbReference type="GO" id="GO:0004609">
    <property type="term" value="F:phosphatidylserine decarboxylase activity"/>
    <property type="evidence" value="ECO:0007669"/>
    <property type="project" value="UniProtKB-UniRule"/>
</dbReference>
<gene>
    <name evidence="12" type="primary">PSD2</name>
    <name evidence="16" type="ORF">WJX72_001112</name>
</gene>
<dbReference type="EC" id="4.1.1.65" evidence="12"/>
<evidence type="ECO:0000259" key="14">
    <source>
        <dbReference type="PROSITE" id="PS50004"/>
    </source>
</evidence>
<keyword evidence="11 12" id="KW-0670">Pyruvate</keyword>
<dbReference type="SUPFAM" id="SSF49562">
    <property type="entry name" value="C2 domain (Calcium/lipid-binding domain, CaLB)"/>
    <property type="match status" value="1"/>
</dbReference>
<evidence type="ECO:0000256" key="12">
    <source>
        <dbReference type="HAMAP-Rule" id="MF_03209"/>
    </source>
</evidence>
<comment type="subunit">
    <text evidence="12">Heterodimer of a large membrane-associated beta subunit and a small pyruvoyl-containing alpha subunit.</text>
</comment>
<dbReference type="PANTHER" id="PTHR10067:SF17">
    <property type="entry name" value="PHOSPHATIDYLSERINE DECARBOXYLASE PROENZYME 2"/>
    <property type="match status" value="1"/>
</dbReference>
<dbReference type="NCBIfam" id="TIGR00163">
    <property type="entry name" value="PS_decarb"/>
    <property type="match status" value="1"/>
</dbReference>
<feature type="active site" description="Schiff-base intermediate with substrate; via pyruvic acid; for decarboxylase activity" evidence="12">
    <location>
        <position position="608"/>
    </location>
</feature>
<dbReference type="PANTHER" id="PTHR10067">
    <property type="entry name" value="PHOSPHATIDYLSERINE DECARBOXYLASE"/>
    <property type="match status" value="1"/>
</dbReference>
<evidence type="ECO:0000256" key="8">
    <source>
        <dbReference type="ARBA" id="ARBA00023209"/>
    </source>
</evidence>
<dbReference type="SMART" id="SM00054">
    <property type="entry name" value="EFh"/>
    <property type="match status" value="2"/>
</dbReference>
<dbReference type="EMBL" id="JALJOR010000012">
    <property type="protein sequence ID" value="KAK9807507.1"/>
    <property type="molecule type" value="Genomic_DNA"/>
</dbReference>
<dbReference type="InterPro" id="IPR018247">
    <property type="entry name" value="EF_Hand_1_Ca_BS"/>
</dbReference>
<dbReference type="InterPro" id="IPR011992">
    <property type="entry name" value="EF-hand-dom_pair"/>
</dbReference>
<dbReference type="PROSITE" id="PS50222">
    <property type="entry name" value="EF_HAND_2"/>
    <property type="match status" value="2"/>
</dbReference>
<sequence length="699" mass="75543">MGCRASKATGQDLPPAPEKSVDKRRKSSHTAALSPKLFSDSNTKVQVGSTYGLIKVVLHEAKLAKQQSYYAVVSIGSQSFLTKTVKQTATPVWGDAHNLVLQKGGATRARIAVYSAARKTTGLVTSKLVAVCDIDLASYFDADSSSHIDAGWHDLRAPSDSSASMGQIRISAEAASLESLEVQFWKRILAMADLNGDHVLSVEEFKGLLQAFGNTLTEEELHSLFAKADRDKDGLVDESELARLLATEDRADLTSLLKRCPVTGAELTPGDDWSNLIYMTLMMDEGTGQLLQGGFTTADHGSRAWMLKLSEWATQPLVAALPKKGKQEAGGLRVGRNADHILVYDRASKRIVEERIAPYLIMAMRNMYQSPVGVAMMRAGAYRALQDVTDREGKHMNSPASVKEIPKFLSGFEGELDMSEVLEPVGSFKNFNEFFYRKLKAGARPVAQAEHGSVVVSAADARLITFDSVDAATRLWIKGRHFSVAGLLADTEAGSPLATAYEGGTMVIFRLAPQDYHRFHFPVSGTLRSLREVPGKLYTVNPIAVNSTYTDVFTENKRAVCMIDTPEFGEVAFVAIGATMVGSINFTAKVGKAAQKGDELGFFAFGGSTTIALFKKGMVVIDQDLVVNSNKSLETLVKMGERVGVQPGSHFMHSVATTNLLRTETLNNTLGVDALSHLDLGAISEAGGSAEFPDALEAM</sequence>
<evidence type="ECO:0000256" key="10">
    <source>
        <dbReference type="ARBA" id="ARBA00023264"/>
    </source>
</evidence>
<organism evidence="16 17">
    <name type="scientific">[Myrmecia] bisecta</name>
    <dbReference type="NCBI Taxonomy" id="41462"/>
    <lineage>
        <taxon>Eukaryota</taxon>
        <taxon>Viridiplantae</taxon>
        <taxon>Chlorophyta</taxon>
        <taxon>core chlorophytes</taxon>
        <taxon>Trebouxiophyceae</taxon>
        <taxon>Trebouxiales</taxon>
        <taxon>Trebouxiaceae</taxon>
        <taxon>Myrmecia</taxon>
    </lineage>
</organism>
<keyword evidence="5 12" id="KW-0443">Lipid metabolism</keyword>
<feature type="domain" description="EF-hand" evidence="15">
    <location>
        <begin position="216"/>
        <end position="251"/>
    </location>
</feature>
<keyword evidence="3 12" id="KW-0210">Decarboxylase</keyword>
<evidence type="ECO:0000256" key="1">
    <source>
        <dbReference type="ARBA" id="ARBA00005189"/>
    </source>
</evidence>
<keyword evidence="10 12" id="KW-1208">Phospholipid metabolism</keyword>
<keyword evidence="9 12" id="KW-0456">Lyase</keyword>
<feature type="site" description="Cleavage (non-hydrolytic); by autocatalysis" evidence="12">
    <location>
        <begin position="607"/>
        <end position="608"/>
    </location>
</feature>
<evidence type="ECO:0000256" key="6">
    <source>
        <dbReference type="ARBA" id="ARBA00023136"/>
    </source>
</evidence>
<dbReference type="CDD" id="cd00051">
    <property type="entry name" value="EFh"/>
    <property type="match status" value="1"/>
</dbReference>
<feature type="chain" id="PRO_5043068586" description="Phosphatidylserine decarboxylase 2 beta chain" evidence="12">
    <location>
        <begin position="1"/>
        <end position="607"/>
    </location>
</feature>
<feature type="active site" description="Charge relay system; for autoendoproteolytic cleavage activity" evidence="12">
    <location>
        <position position="520"/>
    </location>
</feature>
<evidence type="ECO:0000256" key="4">
    <source>
        <dbReference type="ARBA" id="ARBA00022837"/>
    </source>
</evidence>
<dbReference type="InterPro" id="IPR033179">
    <property type="entry name" value="PSD_type2_pro"/>
</dbReference>
<comment type="PTM">
    <text evidence="12">Is synthesized initially as an inactive proenzyme. Formation of the active enzyme involves a self-maturation process in which the active site pyruvoyl group is generated from an internal serine residue via an autocatalytic post-translational modification. Two non-identical subunits are generated from the proenzyme in this reaction, and the pyruvate is formed at the N-terminus of the alpha chain, which is derived from the carboxyl end of the proenzyme. The autoendoproteolytic cleavage occurs by a canonical serine protease mechanism, in which the side chain hydroxyl group of the serine supplies its oxygen atom to form the C-terminus of the beta chain, while the remainder of the serine residue undergoes an oxidative deamination to produce ammonia and the pyruvoyl prosthetic group on the alpha chain. During this reaction, the Ser that is part of the protease active site of the proenzyme becomes the pyruvoyl prosthetic group, which constitutes an essential element of the active site of the mature decarboxylase.</text>
</comment>
<protein>
    <recommendedName>
        <fullName evidence="12">Phosphatidylserine decarboxylase proenzyme 2</fullName>
        <ecNumber evidence="12">4.1.1.65</ecNumber>
    </recommendedName>
    <component>
        <recommendedName>
            <fullName evidence="12">Phosphatidylserine decarboxylase 2 beta chain</fullName>
        </recommendedName>
    </component>
    <component>
        <recommendedName>
            <fullName evidence="12">Phosphatidylserine decarboxylase 2 alpha chain</fullName>
        </recommendedName>
    </component>
</protein>
<comment type="similarity">
    <text evidence="12">Belongs to the phosphatidylserine decarboxylase family. PSD-B subfamily. Eukaryotic type II sub-subfamily.</text>
</comment>
<comment type="domain">
    <text evidence="12">The C2 domains have an essential, but non-catalytic function. They may facilitate interactions with other proteins and are required for lipid transport function.</text>
</comment>
<comment type="catalytic activity">
    <reaction evidence="12">
        <text>a 1,2-diacyl-sn-glycero-3-phospho-L-serine + H(+) = a 1,2-diacyl-sn-glycero-3-phosphoethanolamine + CO2</text>
        <dbReference type="Rhea" id="RHEA:20828"/>
        <dbReference type="ChEBI" id="CHEBI:15378"/>
        <dbReference type="ChEBI" id="CHEBI:16526"/>
        <dbReference type="ChEBI" id="CHEBI:57262"/>
        <dbReference type="ChEBI" id="CHEBI:64612"/>
        <dbReference type="EC" id="4.1.1.65"/>
    </reaction>
</comment>